<keyword evidence="4" id="KW-1185">Reference proteome</keyword>
<dbReference type="Gramene" id="ORUFI10G16960.1">
    <property type="protein sequence ID" value="ORUFI10G16960.1"/>
    <property type="gene ID" value="ORUFI10G16960"/>
</dbReference>
<dbReference type="OMA" id="DPANTWW"/>
<reference evidence="3" key="2">
    <citation type="submission" date="2015-06" db="UniProtKB">
        <authorList>
            <consortium name="EnsemblPlants"/>
        </authorList>
    </citation>
    <scope>IDENTIFICATION</scope>
</reference>
<protein>
    <recommendedName>
        <fullName evidence="2">KIB1-4 beta-propeller domain-containing protein</fullName>
    </recommendedName>
</protein>
<organism evidence="3 4">
    <name type="scientific">Oryza rufipogon</name>
    <name type="common">Brownbeard rice</name>
    <name type="synonym">Asian wild rice</name>
    <dbReference type="NCBI Taxonomy" id="4529"/>
    <lineage>
        <taxon>Eukaryota</taxon>
        <taxon>Viridiplantae</taxon>
        <taxon>Streptophyta</taxon>
        <taxon>Embryophyta</taxon>
        <taxon>Tracheophyta</taxon>
        <taxon>Spermatophyta</taxon>
        <taxon>Magnoliopsida</taxon>
        <taxon>Liliopsida</taxon>
        <taxon>Poales</taxon>
        <taxon>Poaceae</taxon>
        <taxon>BOP clade</taxon>
        <taxon>Oryzoideae</taxon>
        <taxon>Oryzeae</taxon>
        <taxon>Oryzinae</taxon>
        <taxon>Oryza</taxon>
    </lineage>
</organism>
<dbReference type="eggNOG" id="ENOG502SZ5F">
    <property type="taxonomic scope" value="Eukaryota"/>
</dbReference>
<evidence type="ECO:0000313" key="4">
    <source>
        <dbReference type="Proteomes" id="UP000008022"/>
    </source>
</evidence>
<dbReference type="HOGENOM" id="CLU_824810_0_0_1"/>
<feature type="domain" description="KIB1-4 beta-propeller" evidence="2">
    <location>
        <begin position="228"/>
        <end position="289"/>
    </location>
</feature>
<feature type="region of interest" description="Disordered" evidence="1">
    <location>
        <begin position="119"/>
        <end position="144"/>
    </location>
</feature>
<name>A0A0E0R1G0_ORYRU</name>
<feature type="compositionally biased region" description="Low complexity" evidence="1">
    <location>
        <begin position="126"/>
        <end position="136"/>
    </location>
</feature>
<proteinExistence type="predicted"/>
<dbReference type="AlphaFoldDB" id="A0A0E0R1G0"/>
<dbReference type="PANTHER" id="PTHR36901:SF7">
    <property type="entry name" value="DUF295 DOMAIN-CONTAINING PROTEIN"/>
    <property type="match status" value="1"/>
</dbReference>
<reference evidence="4" key="1">
    <citation type="submission" date="2013-06" db="EMBL/GenBank/DDBJ databases">
        <authorList>
            <person name="Zhao Q."/>
        </authorList>
    </citation>
    <scope>NUCLEOTIDE SEQUENCE</scope>
    <source>
        <strain evidence="4">cv. W1943</strain>
    </source>
</reference>
<dbReference type="Proteomes" id="UP000008022">
    <property type="component" value="Unassembled WGS sequence"/>
</dbReference>
<evidence type="ECO:0000313" key="3">
    <source>
        <dbReference type="EnsemblPlants" id="ORUFI10G16960.1"/>
    </source>
</evidence>
<evidence type="ECO:0000256" key="1">
    <source>
        <dbReference type="SAM" id="MobiDB-lite"/>
    </source>
</evidence>
<dbReference type="PANTHER" id="PTHR36901">
    <property type="entry name" value="F-BOX DOMAIN CONTAINING PROTEIN, EXPRESSED-RELATED"/>
    <property type="match status" value="1"/>
</dbReference>
<dbReference type="EnsemblPlants" id="ORUFI10G16960.1">
    <property type="protein sequence ID" value="ORUFI10G16960.1"/>
    <property type="gene ID" value="ORUFI10G16960"/>
</dbReference>
<evidence type="ECO:0000259" key="2">
    <source>
        <dbReference type="Pfam" id="PF03478"/>
    </source>
</evidence>
<dbReference type="STRING" id="4529.A0A0E0R1G0"/>
<dbReference type="InterPro" id="IPR005174">
    <property type="entry name" value="KIB1-4_b-propeller"/>
</dbReference>
<accession>A0A0E0R1G0</accession>
<sequence>MAESGWQWLLPELLEEIAGRLVTEADHVHVHQVCAHWRASTALPSATRRPWLVAAIRPWRRMSPVGAYSVWHLDGVGHVDLRGASPPAGVPRCCGMPRGWLALTDDDELPTRAAGALGSHLRRGGRAPAAALRPPAVDGAREPAERATRRLAEDVLLASRGRVVEPHDATEAELLHLQDRERRLPRREADLRRLAAAPRRLRPQLHRRWDDATGAAGVQVQWLPSFAEVYKPPAAEWTAPAERWQLEFGEKVTDLGGYSVFLGRGEGFAVHAQDFPLIRGNCVYYARNDILYSLMSCREFHVLRNIMRGKELAAAGPILGCVSRGPSSLPQGVVSSDEDYFLNNSIASTVFTEKRKTELHQLLSSQINSYVGTLDFVSCDTNQAKFWMIETYSTFLFEKRNILSIKSRKNKLASCGCRN</sequence>
<dbReference type="Pfam" id="PF03478">
    <property type="entry name" value="Beta-prop_KIB1-4"/>
    <property type="match status" value="1"/>
</dbReference>